<evidence type="ECO:0000256" key="4">
    <source>
        <dbReference type="ARBA" id="ARBA00004496"/>
    </source>
</evidence>
<evidence type="ECO:0000259" key="18">
    <source>
        <dbReference type="PROSITE" id="PS50052"/>
    </source>
</evidence>
<dbReference type="FunFam" id="3.40.50.300:FF:001402">
    <property type="entry name" value="Discs, large homolog 3 (Drosophila)"/>
    <property type="match status" value="1"/>
</dbReference>
<protein>
    <recommendedName>
        <fullName evidence="14">Disks large homolog 1</fullName>
    </recommendedName>
</protein>
<dbReference type="InterPro" id="IPR015143">
    <property type="entry name" value="L27_1"/>
</dbReference>
<dbReference type="PROSITE" id="PS50052">
    <property type="entry name" value="GUANYLATE_KINASE_2"/>
    <property type="match status" value="1"/>
</dbReference>
<comment type="similarity">
    <text evidence="6">Belongs to the MAGUK family.</text>
</comment>
<dbReference type="InterPro" id="IPR019583">
    <property type="entry name" value="DLG1-4_PDZ_assoc"/>
</dbReference>
<dbReference type="SMART" id="SM01277">
    <property type="entry name" value="MAGUK_N_PEST"/>
    <property type="match status" value="1"/>
</dbReference>
<evidence type="ECO:0000256" key="15">
    <source>
        <dbReference type="PROSITE-ProRule" id="PRU00192"/>
    </source>
</evidence>
<dbReference type="SMART" id="SM00569">
    <property type="entry name" value="L27"/>
    <property type="match status" value="1"/>
</dbReference>
<dbReference type="Gene3D" id="3.30.63.10">
    <property type="entry name" value="Guanylate Kinase phosphate binding domain"/>
    <property type="match status" value="1"/>
</dbReference>
<dbReference type="GO" id="GO:0016324">
    <property type="term" value="C:apical plasma membrane"/>
    <property type="evidence" value="ECO:0007669"/>
    <property type="project" value="UniProtKB-SubCell"/>
</dbReference>
<feature type="region of interest" description="Disordered" evidence="16">
    <location>
        <begin position="468"/>
        <end position="498"/>
    </location>
</feature>
<keyword evidence="11" id="KW-0256">Endoplasmic reticulum</keyword>
<dbReference type="CDD" id="cd06723">
    <property type="entry name" value="PDZ1_Dlg1-2-4-like"/>
    <property type="match status" value="1"/>
</dbReference>
<evidence type="ECO:0000256" key="13">
    <source>
        <dbReference type="ARBA" id="ARBA00023136"/>
    </source>
</evidence>
<dbReference type="FunFam" id="3.30.63.10:FF:000001">
    <property type="entry name" value="Disks large homolog 1 isoform 2"/>
    <property type="match status" value="1"/>
</dbReference>
<evidence type="ECO:0000256" key="6">
    <source>
        <dbReference type="ARBA" id="ARBA00007014"/>
    </source>
</evidence>
<dbReference type="GeneTree" id="ENSGT00940000164867"/>
<dbReference type="PANTHER" id="PTHR23119:SF5">
    <property type="entry name" value="DISKS LARGE HOMOLOG 1"/>
    <property type="match status" value="1"/>
</dbReference>
<dbReference type="FunFam" id="2.30.42.10:FF:000002">
    <property type="entry name" value="Disks large homolog 4 isoform 2"/>
    <property type="match status" value="1"/>
</dbReference>
<dbReference type="GO" id="GO:0031594">
    <property type="term" value="C:neuromuscular junction"/>
    <property type="evidence" value="ECO:0007669"/>
    <property type="project" value="InterPro"/>
</dbReference>
<dbReference type="SMART" id="SM00228">
    <property type="entry name" value="PDZ"/>
    <property type="match status" value="3"/>
</dbReference>
<evidence type="ECO:0000256" key="16">
    <source>
        <dbReference type="SAM" id="MobiDB-lite"/>
    </source>
</evidence>
<dbReference type="InterPro" id="IPR036028">
    <property type="entry name" value="SH3-like_dom_sf"/>
</dbReference>
<dbReference type="GO" id="GO:0097120">
    <property type="term" value="P:receptor localization to synapse"/>
    <property type="evidence" value="ECO:0007669"/>
    <property type="project" value="TreeGrafter"/>
</dbReference>
<evidence type="ECO:0000256" key="8">
    <source>
        <dbReference type="ARBA" id="ARBA00022475"/>
    </source>
</evidence>
<dbReference type="InterPro" id="IPR001478">
    <property type="entry name" value="PDZ"/>
</dbReference>
<dbReference type="SMART" id="SM00326">
    <property type="entry name" value="SH3"/>
    <property type="match status" value="1"/>
</dbReference>
<dbReference type="InterPro" id="IPR050614">
    <property type="entry name" value="Synaptic_Scaffolding_LAP-MAGUK"/>
</dbReference>
<feature type="region of interest" description="Disordered" evidence="16">
    <location>
        <begin position="694"/>
        <end position="732"/>
    </location>
</feature>
<dbReference type="GO" id="GO:0007268">
    <property type="term" value="P:chemical synaptic transmission"/>
    <property type="evidence" value="ECO:0007669"/>
    <property type="project" value="InterPro"/>
</dbReference>
<dbReference type="InterPro" id="IPR019590">
    <property type="entry name" value="DLG1_PEST_dom"/>
</dbReference>
<dbReference type="FunFam" id="2.30.42.10:FF:000049">
    <property type="entry name" value="disks large homolog 1 isoform X1"/>
    <property type="match status" value="1"/>
</dbReference>
<evidence type="ECO:0000256" key="3">
    <source>
        <dbReference type="ARBA" id="ARBA00004282"/>
    </source>
</evidence>
<dbReference type="Pfam" id="PF00595">
    <property type="entry name" value="PDZ"/>
    <property type="match status" value="3"/>
</dbReference>
<dbReference type="PROSITE" id="PS50106">
    <property type="entry name" value="PDZ"/>
    <property type="match status" value="3"/>
</dbReference>
<keyword evidence="7 15" id="KW-0728">SH3 domain</keyword>
<evidence type="ECO:0000259" key="19">
    <source>
        <dbReference type="PROSITE" id="PS50106"/>
    </source>
</evidence>
<evidence type="ECO:0000313" key="22">
    <source>
        <dbReference type="Proteomes" id="UP001501920"/>
    </source>
</evidence>
<keyword evidence="13" id="KW-0472">Membrane</keyword>
<dbReference type="GO" id="GO:0043005">
    <property type="term" value="C:neuron projection"/>
    <property type="evidence" value="ECO:0007669"/>
    <property type="project" value="InterPro"/>
</dbReference>
<organism evidence="21 22">
    <name type="scientific">Pygocentrus nattereri</name>
    <name type="common">Red-bellied piranha</name>
    <dbReference type="NCBI Taxonomy" id="42514"/>
    <lineage>
        <taxon>Eukaryota</taxon>
        <taxon>Metazoa</taxon>
        <taxon>Chordata</taxon>
        <taxon>Craniata</taxon>
        <taxon>Vertebrata</taxon>
        <taxon>Euteleostomi</taxon>
        <taxon>Actinopterygii</taxon>
        <taxon>Neopterygii</taxon>
        <taxon>Teleostei</taxon>
        <taxon>Ostariophysi</taxon>
        <taxon>Characiformes</taxon>
        <taxon>Characoidei</taxon>
        <taxon>Pygocentrus</taxon>
    </lineage>
</organism>
<dbReference type="Pfam" id="PF09058">
    <property type="entry name" value="L27_1"/>
    <property type="match status" value="1"/>
</dbReference>
<dbReference type="FunFam" id="1.10.287.470:FF:000001">
    <property type="entry name" value="Disks large 1 isoform X3"/>
    <property type="match status" value="1"/>
</dbReference>
<comment type="subcellular location">
    <subcellularLocation>
        <location evidence="2">Apical cell membrane</location>
    </subcellularLocation>
    <subcellularLocation>
        <location evidence="3">Cell junction</location>
    </subcellularLocation>
    <subcellularLocation>
        <location evidence="1">Cell membrane</location>
        <topology evidence="1">Peripheral membrane protein</topology>
    </subcellularLocation>
    <subcellularLocation>
        <location evidence="4">Cytoplasm</location>
    </subcellularLocation>
    <subcellularLocation>
        <location evidence="5">Endoplasmic reticulum membrane</location>
    </subcellularLocation>
</comment>
<dbReference type="Proteomes" id="UP001501920">
    <property type="component" value="Chromosome 19"/>
</dbReference>
<dbReference type="InterPro" id="IPR008145">
    <property type="entry name" value="GK/Ca_channel_bsu"/>
</dbReference>
<dbReference type="CDD" id="cd12031">
    <property type="entry name" value="SH3_DLG1"/>
    <property type="match status" value="1"/>
</dbReference>
<dbReference type="FunFam" id="2.30.30.40:FF:000058">
    <property type="entry name" value="Disks large homolog 1 isoform X1"/>
    <property type="match status" value="1"/>
</dbReference>
<reference evidence="21" key="2">
    <citation type="submission" date="2025-08" db="UniProtKB">
        <authorList>
            <consortium name="Ensembl"/>
        </authorList>
    </citation>
    <scope>IDENTIFICATION</scope>
</reference>
<keyword evidence="22" id="KW-1185">Reference proteome</keyword>
<evidence type="ECO:0000259" key="20">
    <source>
        <dbReference type="PROSITE" id="PS51022"/>
    </source>
</evidence>
<feature type="domain" description="Guanylate kinase-like" evidence="18">
    <location>
        <begin position="751"/>
        <end position="926"/>
    </location>
</feature>
<keyword evidence="10" id="KW-0677">Repeat</keyword>
<dbReference type="FunFam" id="2.30.30.40:FF:000008">
    <property type="entry name" value="Disks large homolog 1 isoform 2"/>
    <property type="match status" value="1"/>
</dbReference>
<evidence type="ECO:0000256" key="5">
    <source>
        <dbReference type="ARBA" id="ARBA00004586"/>
    </source>
</evidence>
<dbReference type="Gene3D" id="3.40.50.300">
    <property type="entry name" value="P-loop containing nucleotide triphosphate hydrolases"/>
    <property type="match status" value="1"/>
</dbReference>
<dbReference type="SUPFAM" id="SSF52540">
    <property type="entry name" value="P-loop containing nucleoside triphosphate hydrolases"/>
    <property type="match status" value="1"/>
</dbReference>
<feature type="domain" description="PDZ" evidence="19">
    <location>
        <begin position="354"/>
        <end position="441"/>
    </location>
</feature>
<dbReference type="InterPro" id="IPR001452">
    <property type="entry name" value="SH3_domain"/>
</dbReference>
<evidence type="ECO:0000256" key="7">
    <source>
        <dbReference type="ARBA" id="ARBA00022443"/>
    </source>
</evidence>
<dbReference type="CDD" id="cd06795">
    <property type="entry name" value="PDZ3_Dlg1-2-4-like"/>
    <property type="match status" value="1"/>
</dbReference>
<dbReference type="GO" id="GO:0005789">
    <property type="term" value="C:endoplasmic reticulum membrane"/>
    <property type="evidence" value="ECO:0007669"/>
    <property type="project" value="UniProtKB-SubCell"/>
</dbReference>
<dbReference type="GO" id="GO:0043113">
    <property type="term" value="P:receptor clustering"/>
    <property type="evidence" value="ECO:0007669"/>
    <property type="project" value="TreeGrafter"/>
</dbReference>
<dbReference type="Pfam" id="PF00625">
    <property type="entry name" value="Guanylate_kin"/>
    <property type="match status" value="1"/>
</dbReference>
<dbReference type="GO" id="GO:0099072">
    <property type="term" value="P:regulation of postsynaptic membrane neurotransmitter receptor levels"/>
    <property type="evidence" value="ECO:0007669"/>
    <property type="project" value="TreeGrafter"/>
</dbReference>
<dbReference type="GO" id="GO:0045197">
    <property type="term" value="P:establishment or maintenance of epithelial cell apical/basal polarity"/>
    <property type="evidence" value="ECO:0007669"/>
    <property type="project" value="TreeGrafter"/>
</dbReference>
<name>A0AAR2KMG4_PYGNA</name>
<feature type="domain" description="L27" evidence="20">
    <location>
        <begin position="4"/>
        <end position="64"/>
    </location>
</feature>
<dbReference type="InterPro" id="IPR036034">
    <property type="entry name" value="PDZ_sf"/>
</dbReference>
<feature type="region of interest" description="Disordered" evidence="16">
    <location>
        <begin position="108"/>
        <end position="129"/>
    </location>
</feature>
<dbReference type="GO" id="GO:0016323">
    <property type="term" value="C:basolateral plasma membrane"/>
    <property type="evidence" value="ECO:0007669"/>
    <property type="project" value="TreeGrafter"/>
</dbReference>
<dbReference type="FunFam" id="2.30.42.10:FF:000001">
    <property type="entry name" value="Disks large homolog 1 isoform 2"/>
    <property type="match status" value="1"/>
</dbReference>
<evidence type="ECO:0000256" key="2">
    <source>
        <dbReference type="ARBA" id="ARBA00004221"/>
    </source>
</evidence>
<feature type="domain" description="PDZ" evidence="19">
    <location>
        <begin position="259"/>
        <end position="346"/>
    </location>
</feature>
<dbReference type="Pfam" id="PF00018">
    <property type="entry name" value="SH3_1"/>
    <property type="match status" value="1"/>
</dbReference>
<keyword evidence="9" id="KW-0963">Cytoplasm</keyword>
<evidence type="ECO:0000256" key="14">
    <source>
        <dbReference type="ARBA" id="ARBA00044189"/>
    </source>
</evidence>
<dbReference type="PROSITE" id="PS00856">
    <property type="entry name" value="GUANYLATE_KINASE_1"/>
    <property type="match status" value="1"/>
</dbReference>
<dbReference type="Pfam" id="PF10608">
    <property type="entry name" value="MAGUK_N_PEST"/>
    <property type="match status" value="1"/>
</dbReference>
<dbReference type="PROSITE" id="PS51022">
    <property type="entry name" value="L27"/>
    <property type="match status" value="1"/>
</dbReference>
<dbReference type="PANTHER" id="PTHR23119">
    <property type="entry name" value="DISCS LARGE"/>
    <property type="match status" value="1"/>
</dbReference>
<feature type="domain" description="PDZ" evidence="19">
    <location>
        <begin position="503"/>
        <end position="584"/>
    </location>
</feature>
<proteinExistence type="inferred from homology"/>
<dbReference type="SMART" id="SM00072">
    <property type="entry name" value="GuKc"/>
    <property type="match status" value="1"/>
</dbReference>
<dbReference type="InterPro" id="IPR016313">
    <property type="entry name" value="DLG1-like"/>
</dbReference>
<evidence type="ECO:0000256" key="12">
    <source>
        <dbReference type="ARBA" id="ARBA00022949"/>
    </source>
</evidence>
<evidence type="ECO:0000313" key="21">
    <source>
        <dbReference type="Ensembl" id="ENSPNAP00000065480.1"/>
    </source>
</evidence>
<dbReference type="SUPFAM" id="SSF50044">
    <property type="entry name" value="SH3-domain"/>
    <property type="match status" value="1"/>
</dbReference>
<sequence>MPVRKKDAQRALLLLEEYRTKLSNAEDRQLRNSIQRVIDIFQSNLFQALIDIQEFYEVTLLDDQKCGDSVRVIDMMPPVNLWDFSSIQSTTVTSDTLPSLSTSIEKYRHHDEDTSPQEQSSPQLTDEAPGPELVQVAEKNISQIENVHGYVAHAHISPMKVESLECIFDGPPTVGSEDSPPPTPASLYPQSPMTVQQTDAAPSSAPIIPVIPISPVPAEAAVIPPPTSQANPPPVVVNTESLDSAPYVNGTEADYEYEEITLERGNSGLGFSIAGGTDNPHIGEDPSIYITKVIPGGAAAQDGRLRVNDVILRVNEVDVRDVTHSKAVEALKEAGSLVRLYVRRRKSVSEKVMEIKLVKGPKGLGFSIAGGVGNQHIPGDNSIYVTKIIEGGAAHKDGRLQIGDKLLAVNSACLEEVTHEHAVTALKNTTDVVYLKVAKPNSVFMNDSFAPPDITNSYSQHMENHISPPNFLSQPVPPASSGRYSPTPKTTHGEDDMTREPRKVVLHRGATGLGFNIVGGEDGEGIFISFILAGGPADLSGELRKGDRLVSVNGVDLRSATHEQAAATLKNAGQTVTIVAHYRPEEYRRFEAKIHDLREQMMNSSISSGSGSLRTSQKRSLYVRALFDYDKTKDSGLPSQGLNFKFGDILHVVNASDDEWWQARQVTPEGEVEEMGVIPSKRRVEKKERARLKTVKFNSKSRDKGDNQDDVLSKGQKHVTSNASDSESSYRGQEDYVLSYEPVCQQEVNYTRPVIILGPMKDRVNDDLISEFPDKFGSCVPHTTRPKRDYEVDGRDYHFVVSREQMERDIQEHKFIEAGQYNNHLYGTSVQSVREVAEKGKHCILDVSGNAIKRLQVAQLYPIAIFIKPKSVENIMEMNRRLTEEQGRKTYDRAIKLEQEFTEHFTAIVQGDTLEEIYDQVKQIIEEQSGPYIWVLSKEKL</sequence>
<dbReference type="PIRSF" id="PIRSF001741">
    <property type="entry name" value="MAGUK_DLGH"/>
    <property type="match status" value="1"/>
</dbReference>
<dbReference type="GO" id="GO:0070161">
    <property type="term" value="C:anchoring junction"/>
    <property type="evidence" value="ECO:0007669"/>
    <property type="project" value="UniProtKB-SubCell"/>
</dbReference>
<dbReference type="SUPFAM" id="SSF101288">
    <property type="entry name" value="L27 domain"/>
    <property type="match status" value="1"/>
</dbReference>
<dbReference type="Ensembl" id="ENSPNAT00000057823.1">
    <property type="protein sequence ID" value="ENSPNAP00000065480.1"/>
    <property type="gene ID" value="ENSPNAG00000011540.2"/>
</dbReference>
<evidence type="ECO:0000256" key="9">
    <source>
        <dbReference type="ARBA" id="ARBA00022490"/>
    </source>
</evidence>
<dbReference type="InterPro" id="IPR036892">
    <property type="entry name" value="L27_dom_sf"/>
</dbReference>
<dbReference type="PROSITE" id="PS50002">
    <property type="entry name" value="SH3"/>
    <property type="match status" value="1"/>
</dbReference>
<evidence type="ECO:0000256" key="1">
    <source>
        <dbReference type="ARBA" id="ARBA00004202"/>
    </source>
</evidence>
<dbReference type="InterPro" id="IPR008144">
    <property type="entry name" value="Guanylate_kin-like_dom"/>
</dbReference>
<dbReference type="CDD" id="cd00071">
    <property type="entry name" value="GMPK"/>
    <property type="match status" value="1"/>
</dbReference>
<evidence type="ECO:0000259" key="17">
    <source>
        <dbReference type="PROSITE" id="PS50002"/>
    </source>
</evidence>
<keyword evidence="8" id="KW-1003">Cell membrane</keyword>
<dbReference type="GO" id="GO:0019901">
    <property type="term" value="F:protein kinase binding"/>
    <property type="evidence" value="ECO:0007669"/>
    <property type="project" value="TreeGrafter"/>
</dbReference>
<evidence type="ECO:0000256" key="11">
    <source>
        <dbReference type="ARBA" id="ARBA00022824"/>
    </source>
</evidence>
<feature type="compositionally biased region" description="Polar residues" evidence="16">
    <location>
        <begin position="718"/>
        <end position="731"/>
    </location>
</feature>
<dbReference type="AlphaFoldDB" id="A0AAR2KMG4"/>
<dbReference type="SUPFAM" id="SSF50156">
    <property type="entry name" value="PDZ domain-like"/>
    <property type="match status" value="3"/>
</dbReference>
<dbReference type="InterPro" id="IPR020590">
    <property type="entry name" value="Guanylate_kinase_CS"/>
</dbReference>
<dbReference type="GO" id="GO:0035255">
    <property type="term" value="F:ionotropic glutamate receptor binding"/>
    <property type="evidence" value="ECO:0007669"/>
    <property type="project" value="TreeGrafter"/>
</dbReference>
<dbReference type="InterPro" id="IPR027417">
    <property type="entry name" value="P-loop_NTPase"/>
</dbReference>
<keyword evidence="12" id="KW-0965">Cell junction</keyword>
<accession>A0AAR2KMG4</accession>
<dbReference type="Pfam" id="PF10600">
    <property type="entry name" value="PDZ_assoc"/>
    <property type="match status" value="1"/>
</dbReference>
<reference evidence="21" key="3">
    <citation type="submission" date="2025-09" db="UniProtKB">
        <authorList>
            <consortium name="Ensembl"/>
        </authorList>
    </citation>
    <scope>IDENTIFICATION</scope>
</reference>
<dbReference type="Gene3D" id="2.30.30.40">
    <property type="entry name" value="SH3 Domains"/>
    <property type="match status" value="1"/>
</dbReference>
<dbReference type="CDD" id="cd06724">
    <property type="entry name" value="PDZ2_Dlg1-2-4-like"/>
    <property type="match status" value="1"/>
</dbReference>
<evidence type="ECO:0000256" key="10">
    <source>
        <dbReference type="ARBA" id="ARBA00022737"/>
    </source>
</evidence>
<dbReference type="Gene3D" id="2.30.42.10">
    <property type="match status" value="3"/>
</dbReference>
<dbReference type="GO" id="GO:0098609">
    <property type="term" value="P:cell-cell adhesion"/>
    <property type="evidence" value="ECO:0007669"/>
    <property type="project" value="TreeGrafter"/>
</dbReference>
<reference evidence="21 22" key="1">
    <citation type="submission" date="2020-10" db="EMBL/GenBank/DDBJ databases">
        <title>Pygocentrus nattereri (red-bellied piranha) genome, fPygNat1, primary haplotype.</title>
        <authorList>
            <person name="Myers G."/>
            <person name="Meyer A."/>
            <person name="Karagic N."/>
            <person name="Pippel M."/>
            <person name="Winkler S."/>
            <person name="Tracey A."/>
            <person name="Wood J."/>
            <person name="Formenti G."/>
            <person name="Howe K."/>
            <person name="Fedrigo O."/>
            <person name="Jarvis E.D."/>
        </authorList>
    </citation>
    <scope>NUCLEOTIDE SEQUENCE [LARGE SCALE GENOMIC DNA]</scope>
</reference>
<feature type="domain" description="SH3" evidence="17">
    <location>
        <begin position="618"/>
        <end position="688"/>
    </location>
</feature>
<dbReference type="GO" id="GO:0098839">
    <property type="term" value="C:postsynaptic density membrane"/>
    <property type="evidence" value="ECO:0007669"/>
    <property type="project" value="TreeGrafter"/>
</dbReference>
<dbReference type="InterPro" id="IPR004172">
    <property type="entry name" value="L27_dom"/>
</dbReference>
<dbReference type="Gene3D" id="1.10.287.470">
    <property type="entry name" value="Helix hairpin bin"/>
    <property type="match status" value="1"/>
</dbReference>